<accession>A0A8J5WP10</accession>
<protein>
    <submittedName>
        <fullName evidence="1">Uncharacterized protein</fullName>
    </submittedName>
</protein>
<organism evidence="1 2">
    <name type="scientific">Zizania palustris</name>
    <name type="common">Northern wild rice</name>
    <dbReference type="NCBI Taxonomy" id="103762"/>
    <lineage>
        <taxon>Eukaryota</taxon>
        <taxon>Viridiplantae</taxon>
        <taxon>Streptophyta</taxon>
        <taxon>Embryophyta</taxon>
        <taxon>Tracheophyta</taxon>
        <taxon>Spermatophyta</taxon>
        <taxon>Magnoliopsida</taxon>
        <taxon>Liliopsida</taxon>
        <taxon>Poales</taxon>
        <taxon>Poaceae</taxon>
        <taxon>BOP clade</taxon>
        <taxon>Oryzoideae</taxon>
        <taxon>Oryzeae</taxon>
        <taxon>Zizaniinae</taxon>
        <taxon>Zizania</taxon>
    </lineage>
</organism>
<dbReference type="EMBL" id="JAAALK010000080">
    <property type="protein sequence ID" value="KAG8092553.1"/>
    <property type="molecule type" value="Genomic_DNA"/>
</dbReference>
<keyword evidence="2" id="KW-1185">Reference proteome</keyword>
<evidence type="ECO:0000313" key="1">
    <source>
        <dbReference type="EMBL" id="KAG8092553.1"/>
    </source>
</evidence>
<reference evidence="1" key="1">
    <citation type="journal article" date="2021" name="bioRxiv">
        <title>Whole Genome Assembly and Annotation of Northern Wild Rice, Zizania palustris L., Supports a Whole Genome Duplication in the Zizania Genus.</title>
        <authorList>
            <person name="Haas M."/>
            <person name="Kono T."/>
            <person name="Macchietto M."/>
            <person name="Millas R."/>
            <person name="McGilp L."/>
            <person name="Shao M."/>
            <person name="Duquette J."/>
            <person name="Hirsch C.N."/>
            <person name="Kimball J."/>
        </authorList>
    </citation>
    <scope>NUCLEOTIDE SEQUENCE</scope>
    <source>
        <tissue evidence="1">Fresh leaf tissue</tissue>
    </source>
</reference>
<proteinExistence type="predicted"/>
<sequence length="92" mass="10566">MIRDSCSLDPNFEGTTRPTHYHIFHDEIGIGSLTFLRISEEHYSHISCGGFNGDYAGEAPCFGLECTKLFDPDRFEELWKELDGVKHAWKNK</sequence>
<dbReference type="AlphaFoldDB" id="A0A8J5WP10"/>
<dbReference type="Proteomes" id="UP000729402">
    <property type="component" value="Unassembled WGS sequence"/>
</dbReference>
<name>A0A8J5WP10_ZIZPA</name>
<evidence type="ECO:0000313" key="2">
    <source>
        <dbReference type="Proteomes" id="UP000729402"/>
    </source>
</evidence>
<gene>
    <name evidence="1" type="ORF">GUJ93_ZPchr0012g21116</name>
</gene>
<comment type="caution">
    <text evidence="1">The sequence shown here is derived from an EMBL/GenBank/DDBJ whole genome shotgun (WGS) entry which is preliminary data.</text>
</comment>
<reference evidence="1" key="2">
    <citation type="submission" date="2021-02" db="EMBL/GenBank/DDBJ databases">
        <authorList>
            <person name="Kimball J.A."/>
            <person name="Haas M.W."/>
            <person name="Macchietto M."/>
            <person name="Kono T."/>
            <person name="Duquette J."/>
            <person name="Shao M."/>
        </authorList>
    </citation>
    <scope>NUCLEOTIDE SEQUENCE</scope>
    <source>
        <tissue evidence="1">Fresh leaf tissue</tissue>
    </source>
</reference>